<evidence type="ECO:0000313" key="3">
    <source>
        <dbReference type="Proteomes" id="UP000070612"/>
    </source>
</evidence>
<name>A0A132PKG2_9MYCO</name>
<comment type="caution">
    <text evidence="1">The sequence shown here is derived from an EMBL/GenBank/DDBJ whole genome shotgun (WGS) entry which is preliminary data.</text>
</comment>
<dbReference type="Proteomes" id="UP000193964">
    <property type="component" value="Unassembled WGS sequence"/>
</dbReference>
<dbReference type="STRING" id="59750.AWC31_12045"/>
<dbReference type="AlphaFoldDB" id="A0A132PKG2"/>
<sequence length="60" mass="6271">MNSQEHAPGASSGSKFEYCATRVGVVPGAHTFDMSSQCGAARPRHVLVPAAHTTAYAPKE</sequence>
<accession>A0A132PKG2</accession>
<keyword evidence="3" id="KW-1185">Reference proteome</keyword>
<organism evidence="1 3">
    <name type="scientific">Mycolicibacterium wolinskyi</name>
    <dbReference type="NCBI Taxonomy" id="59750"/>
    <lineage>
        <taxon>Bacteria</taxon>
        <taxon>Bacillati</taxon>
        <taxon>Actinomycetota</taxon>
        <taxon>Actinomycetes</taxon>
        <taxon>Mycobacteriales</taxon>
        <taxon>Mycobacteriaceae</taxon>
        <taxon>Mycolicibacterium</taxon>
    </lineage>
</organism>
<dbReference type="EMBL" id="LQQA01000004">
    <property type="protein sequence ID" value="ORX18722.1"/>
    <property type="molecule type" value="Genomic_DNA"/>
</dbReference>
<gene>
    <name evidence="1" type="ORF">AFM11_17975</name>
    <name evidence="2" type="ORF">AWC31_12045</name>
</gene>
<dbReference type="Proteomes" id="UP000070612">
    <property type="component" value="Unassembled WGS sequence"/>
</dbReference>
<protein>
    <submittedName>
        <fullName evidence="1">Uncharacterized protein</fullName>
    </submittedName>
</protein>
<dbReference type="PATRIC" id="fig|59750.3.peg.951"/>
<evidence type="ECO:0000313" key="1">
    <source>
        <dbReference type="EMBL" id="KWX22826.1"/>
    </source>
</evidence>
<evidence type="ECO:0000313" key="2">
    <source>
        <dbReference type="EMBL" id="ORX18722.1"/>
    </source>
</evidence>
<dbReference type="EMBL" id="LGTW01000011">
    <property type="protein sequence ID" value="KWX22826.1"/>
    <property type="molecule type" value="Genomic_DNA"/>
</dbReference>
<proteinExistence type="predicted"/>
<evidence type="ECO:0000313" key="4">
    <source>
        <dbReference type="Proteomes" id="UP000193964"/>
    </source>
</evidence>
<reference evidence="2 4" key="2">
    <citation type="submission" date="2016-01" db="EMBL/GenBank/DDBJ databases">
        <title>The new phylogeny of the genus Mycobacterium.</title>
        <authorList>
            <person name="Tarcisio F."/>
            <person name="Conor M."/>
            <person name="Antonella G."/>
            <person name="Elisabetta G."/>
            <person name="Giulia F.S."/>
            <person name="Sara T."/>
            <person name="Anna F."/>
            <person name="Clotilde B."/>
            <person name="Roberto B."/>
            <person name="Veronica D.S."/>
            <person name="Fabio R."/>
            <person name="Monica P."/>
            <person name="Olivier J."/>
            <person name="Enrico T."/>
            <person name="Nicola S."/>
        </authorList>
    </citation>
    <scope>NUCLEOTIDE SEQUENCE [LARGE SCALE GENOMIC DNA]</scope>
    <source>
        <strain evidence="2 4">ATCC 700010</strain>
    </source>
</reference>
<reference evidence="1 3" key="1">
    <citation type="submission" date="2015-07" db="EMBL/GenBank/DDBJ databases">
        <title>A draft genome sequence of Mycobacterium wolinskyi.</title>
        <authorList>
            <person name="de Man T.J."/>
            <person name="Perry K.A."/>
            <person name="Coulliette A.D."/>
            <person name="Jensen B."/>
            <person name="Toney N.C."/>
            <person name="Limbago B.M."/>
            <person name="Noble-Wang J."/>
        </authorList>
    </citation>
    <scope>NUCLEOTIDE SEQUENCE [LARGE SCALE GENOMIC DNA]</scope>
    <source>
        <strain evidence="1 3">CDC_01</strain>
    </source>
</reference>